<evidence type="ECO:0000313" key="3">
    <source>
        <dbReference type="Proteomes" id="UP000613401"/>
    </source>
</evidence>
<dbReference type="InterPro" id="IPR029058">
    <property type="entry name" value="AB_hydrolase_fold"/>
</dbReference>
<evidence type="ECO:0000259" key="1">
    <source>
        <dbReference type="Pfam" id="PF09994"/>
    </source>
</evidence>
<dbReference type="RefSeq" id="XP_045269994.1">
    <property type="nucleotide sequence ID" value="XM_045403091.1"/>
</dbReference>
<dbReference type="PANTHER" id="PTHR33840:SF1">
    <property type="entry name" value="TLE1 PHOSPHOLIPASE DOMAIN-CONTAINING PROTEIN"/>
    <property type="match status" value="1"/>
</dbReference>
<dbReference type="Proteomes" id="UP000613401">
    <property type="component" value="Unassembled WGS sequence"/>
</dbReference>
<sequence>MSSRSPLDPIPRTSCTLHRLDEIADDSFDFHPCAHIAEGPGEAEHIHTKRLIVCCDGTWNNSNAAGNISTNVTRLSSAIAHKCCSGMPQVVYYHPGPGTEESKIAQGLGGLLGLGDIADTYRFICDNYSPGDEIIILGFSRGAFVARSVAGMVCSLGLLNRFGLANFGAIFSDYQNFSEWDKDTEFDPKKHLRGFDIHNSDQVTHEMQSTMNKSNMMILETRDNEKMEKDLHKQKKAIFYELTGRSHHERVIGYDLKPVEETLNEDEKAAENKKVGNLQRMANIYRKHLNERSFKFRMLLCDKKNRNDPDGRWEPVEPEIKALGVWDTVGSLGLPKMPFGIDKIRSAQELRFASFKVHPKIHNAFHALALDEWRTSFAPTLWTNNGTTNLRQVWFPGSHSDVGGGVEDNQIATISLAWMADQLTSVGVEFTASEMLRIFRTVDLYLEQRPWALGRISNPGITGLPDKAWDTLLYPVEWVRGGNTYHGTRTPGLYKEEEKATENVGGEEVQGHELVHPSVRIRYLHGGKDLDDNGIWQCRALTKNGYSLSKSAGGRPEHLISPPLTYAATFNTLAGTISSVQGDKNDVIEGLDDRQRHRVVPRQLPFEEDLYSPLPNDNFNWVEEKDLYNSEGIPPKAWVWKSDKATIHEERIGNWERLYLLVNQGHLGRAKERKSFGQQRVEDMQGNSSSGQGWWPFGGTSDVEKIKRENIDKRPYGYWDFITWQQGDTRPRQRRKRIVSKKMDKDGNVISFTAVLAQ</sequence>
<accession>A0A8H4CVC4</accession>
<dbReference type="AlphaFoldDB" id="A0A8H4CVC4"/>
<dbReference type="EMBL" id="WVTB01000009">
    <property type="protein sequence ID" value="KAF3810835.1"/>
    <property type="molecule type" value="Genomic_DNA"/>
</dbReference>
<organism evidence="2 3">
    <name type="scientific">Colletotrichum gloeosporioides</name>
    <name type="common">Anthracnose fungus</name>
    <name type="synonym">Glomerella cingulata</name>
    <dbReference type="NCBI Taxonomy" id="474922"/>
    <lineage>
        <taxon>Eukaryota</taxon>
        <taxon>Fungi</taxon>
        <taxon>Dikarya</taxon>
        <taxon>Ascomycota</taxon>
        <taxon>Pezizomycotina</taxon>
        <taxon>Sordariomycetes</taxon>
        <taxon>Hypocreomycetidae</taxon>
        <taxon>Glomerellales</taxon>
        <taxon>Glomerellaceae</taxon>
        <taxon>Colletotrichum</taxon>
        <taxon>Colletotrichum gloeosporioides species complex</taxon>
    </lineage>
</organism>
<name>A0A8H4CVC4_COLGL</name>
<dbReference type="Pfam" id="PF09994">
    <property type="entry name" value="T6SS_Tle1-like_cat"/>
    <property type="match status" value="2"/>
</dbReference>
<feature type="domain" description="T6SS Phospholipase effector Tle1-like catalytic" evidence="1">
    <location>
        <begin position="49"/>
        <end position="202"/>
    </location>
</feature>
<dbReference type="InterPro" id="IPR018712">
    <property type="entry name" value="Tle1-like_cat"/>
</dbReference>
<dbReference type="SUPFAM" id="SSF53474">
    <property type="entry name" value="alpha/beta-Hydrolases"/>
    <property type="match status" value="1"/>
</dbReference>
<protein>
    <recommendedName>
        <fullName evidence="1">T6SS Phospholipase effector Tle1-like catalytic domain-containing protein</fullName>
    </recommendedName>
</protein>
<reference evidence="2" key="2">
    <citation type="submission" date="2020-03" db="EMBL/GenBank/DDBJ databases">
        <authorList>
            <person name="Fu F.-F."/>
            <person name="Chen J."/>
        </authorList>
    </citation>
    <scope>NUCLEOTIDE SEQUENCE</scope>
    <source>
        <strain evidence="2">Lc1</strain>
    </source>
</reference>
<proteinExistence type="predicted"/>
<comment type="caution">
    <text evidence="2">The sequence shown here is derived from an EMBL/GenBank/DDBJ whole genome shotgun (WGS) entry which is preliminary data.</text>
</comment>
<gene>
    <name evidence="2" type="ORF">GCG54_00003012</name>
</gene>
<dbReference type="PANTHER" id="PTHR33840">
    <property type="match status" value="1"/>
</dbReference>
<keyword evidence="3" id="KW-1185">Reference proteome</keyword>
<reference evidence="2" key="1">
    <citation type="journal article" date="2020" name="Phytopathology">
        <title>Genome sequence and comparative analysis of Colletotrichum gloeosporioides isolated from Liriodendron leaves.</title>
        <authorList>
            <person name="Fu F.F."/>
            <person name="Hao Z."/>
            <person name="Wang P."/>
            <person name="Lu Y."/>
            <person name="Xue L.J."/>
            <person name="Wei G."/>
            <person name="Tian Y."/>
            <person name="Baishi H."/>
            <person name="Xu H."/>
            <person name="Shi J."/>
            <person name="Cheng T."/>
            <person name="Wang G."/>
            <person name="Yi Y."/>
            <person name="Chen J."/>
        </authorList>
    </citation>
    <scope>NUCLEOTIDE SEQUENCE</scope>
    <source>
        <strain evidence="2">Lc1</strain>
    </source>
</reference>
<evidence type="ECO:0000313" key="2">
    <source>
        <dbReference type="EMBL" id="KAF3810835.1"/>
    </source>
</evidence>
<dbReference type="GeneID" id="69010173"/>
<feature type="domain" description="T6SS Phospholipase effector Tle1-like catalytic" evidence="1">
    <location>
        <begin position="281"/>
        <end position="422"/>
    </location>
</feature>